<feature type="domain" description="N-acetyltransferase" evidence="1">
    <location>
        <begin position="14"/>
        <end position="177"/>
    </location>
</feature>
<protein>
    <submittedName>
        <fullName evidence="2">Acetyltransferase</fullName>
    </submittedName>
</protein>
<accession>A0A8J3RCS0</accession>
<dbReference type="AlphaFoldDB" id="A0A8J3RCS0"/>
<evidence type="ECO:0000313" key="3">
    <source>
        <dbReference type="Proteomes" id="UP000610966"/>
    </source>
</evidence>
<dbReference type="GO" id="GO:0016747">
    <property type="term" value="F:acyltransferase activity, transferring groups other than amino-acyl groups"/>
    <property type="evidence" value="ECO:0007669"/>
    <property type="project" value="InterPro"/>
</dbReference>
<evidence type="ECO:0000313" key="2">
    <source>
        <dbReference type="EMBL" id="GIH72314.1"/>
    </source>
</evidence>
<proteinExistence type="predicted"/>
<dbReference type="EMBL" id="BOOG01000049">
    <property type="protein sequence ID" value="GIH72314.1"/>
    <property type="molecule type" value="Genomic_DNA"/>
</dbReference>
<dbReference type="Gene3D" id="3.40.630.30">
    <property type="match status" value="1"/>
</dbReference>
<dbReference type="PANTHER" id="PTHR43610">
    <property type="entry name" value="BLL6696 PROTEIN"/>
    <property type="match status" value="1"/>
</dbReference>
<evidence type="ECO:0000259" key="1">
    <source>
        <dbReference type="PROSITE" id="PS51186"/>
    </source>
</evidence>
<dbReference type="Pfam" id="PF13302">
    <property type="entry name" value="Acetyltransf_3"/>
    <property type="match status" value="1"/>
</dbReference>
<sequence length="183" mass="20361">MMFADKPTLIGKRVALRPVGPEHTDGLWELVNDPETARLTGAHTKFTREAIAQWCATRAEHDDRLDLAICDAQDGGYRGEIVLNCLDTDNLSCSLRIALIASRAAGRGYGTEAIRLVLDHAFGAVGLHRVSLEVHDFNDRARHVYRKVGFTEEGVLRDALRWEGAWHDTIVMSVLAGEWPTSR</sequence>
<dbReference type="PROSITE" id="PS51186">
    <property type="entry name" value="GNAT"/>
    <property type="match status" value="1"/>
</dbReference>
<gene>
    <name evidence="2" type="ORF">Mth01_45670</name>
</gene>
<name>A0A8J3RCS0_9ACTN</name>
<dbReference type="InterPro" id="IPR016181">
    <property type="entry name" value="Acyl_CoA_acyltransferase"/>
</dbReference>
<dbReference type="Proteomes" id="UP000610966">
    <property type="component" value="Unassembled WGS sequence"/>
</dbReference>
<dbReference type="PANTHER" id="PTHR43610:SF1">
    <property type="entry name" value="N-ACETYLTRANSFERASE DOMAIN-CONTAINING PROTEIN"/>
    <property type="match status" value="1"/>
</dbReference>
<comment type="caution">
    <text evidence="2">The sequence shown here is derived from an EMBL/GenBank/DDBJ whole genome shotgun (WGS) entry which is preliminary data.</text>
</comment>
<dbReference type="SUPFAM" id="SSF55729">
    <property type="entry name" value="Acyl-CoA N-acyltransferases (Nat)"/>
    <property type="match status" value="1"/>
</dbReference>
<organism evidence="2 3">
    <name type="scientific">Sphaerimonospora thailandensis</name>
    <dbReference type="NCBI Taxonomy" id="795644"/>
    <lineage>
        <taxon>Bacteria</taxon>
        <taxon>Bacillati</taxon>
        <taxon>Actinomycetota</taxon>
        <taxon>Actinomycetes</taxon>
        <taxon>Streptosporangiales</taxon>
        <taxon>Streptosporangiaceae</taxon>
        <taxon>Sphaerimonospora</taxon>
    </lineage>
</organism>
<reference evidence="2" key="1">
    <citation type="submission" date="2021-01" db="EMBL/GenBank/DDBJ databases">
        <title>Whole genome shotgun sequence of Sphaerimonospora thailandensis NBRC 107569.</title>
        <authorList>
            <person name="Komaki H."/>
            <person name="Tamura T."/>
        </authorList>
    </citation>
    <scope>NUCLEOTIDE SEQUENCE</scope>
    <source>
        <strain evidence="2">NBRC 107569</strain>
    </source>
</reference>
<dbReference type="InterPro" id="IPR000182">
    <property type="entry name" value="GNAT_dom"/>
</dbReference>
<keyword evidence="3" id="KW-1185">Reference proteome</keyword>